<keyword evidence="5" id="KW-1185">Reference proteome</keyword>
<proteinExistence type="predicted"/>
<evidence type="ECO:0000313" key="4">
    <source>
        <dbReference type="EnsemblMetazoa" id="XP_030837995"/>
    </source>
</evidence>
<name>A0A7M7NMX3_STRPU</name>
<dbReference type="InterPro" id="IPR011993">
    <property type="entry name" value="PH-like_dom_sf"/>
</dbReference>
<keyword evidence="2" id="KW-0472">Membrane</keyword>
<dbReference type="EnsemblMetazoa" id="XM_030982136">
    <property type="protein sequence ID" value="XP_030837996"/>
    <property type="gene ID" value="LOC592453"/>
</dbReference>
<protein>
    <recommendedName>
        <fullName evidence="3">PH domain-containing protein</fullName>
    </recommendedName>
</protein>
<reference evidence="4" key="2">
    <citation type="submission" date="2021-01" db="UniProtKB">
        <authorList>
            <consortium name="EnsemblMetazoa"/>
        </authorList>
    </citation>
    <scope>IDENTIFICATION</scope>
</reference>
<dbReference type="RefSeq" id="XP_030837995.1">
    <property type="nucleotide sequence ID" value="XM_030982135.1"/>
</dbReference>
<dbReference type="PANTHER" id="PTHR14309:SF10">
    <property type="entry name" value="PH DOMAIN-CONTAINING PROTEIN"/>
    <property type="match status" value="1"/>
</dbReference>
<dbReference type="CDD" id="cd13265">
    <property type="entry name" value="PH_evt"/>
    <property type="match status" value="1"/>
</dbReference>
<dbReference type="OrthoDB" id="2157866at2759"/>
<accession>A0A7M7NMX3</accession>
<dbReference type="InParanoid" id="A0A7M7NMX3"/>
<organism evidence="4 5">
    <name type="scientific">Strongylocentrotus purpuratus</name>
    <name type="common">Purple sea urchin</name>
    <dbReference type="NCBI Taxonomy" id="7668"/>
    <lineage>
        <taxon>Eukaryota</taxon>
        <taxon>Metazoa</taxon>
        <taxon>Echinodermata</taxon>
        <taxon>Eleutherozoa</taxon>
        <taxon>Echinozoa</taxon>
        <taxon>Echinoidea</taxon>
        <taxon>Euechinoidea</taxon>
        <taxon>Echinacea</taxon>
        <taxon>Camarodonta</taxon>
        <taxon>Echinidea</taxon>
        <taxon>Strongylocentrotidae</taxon>
        <taxon>Strongylocentrotus</taxon>
    </lineage>
</organism>
<evidence type="ECO:0000313" key="5">
    <source>
        <dbReference type="Proteomes" id="UP000007110"/>
    </source>
</evidence>
<evidence type="ECO:0000256" key="2">
    <source>
        <dbReference type="ARBA" id="ARBA00023136"/>
    </source>
</evidence>
<evidence type="ECO:0000259" key="3">
    <source>
        <dbReference type="PROSITE" id="PS50003"/>
    </source>
</evidence>
<dbReference type="GeneID" id="592453"/>
<dbReference type="SUPFAM" id="SSF50729">
    <property type="entry name" value="PH domain-like"/>
    <property type="match status" value="1"/>
</dbReference>
<dbReference type="EnsemblMetazoa" id="XM_030982135">
    <property type="protein sequence ID" value="XP_030837995"/>
    <property type="gene ID" value="LOC592453"/>
</dbReference>
<dbReference type="Proteomes" id="UP000007110">
    <property type="component" value="Unassembled WGS sequence"/>
</dbReference>
<comment type="subcellular location">
    <subcellularLocation>
        <location evidence="1">Membrane</location>
    </subcellularLocation>
</comment>
<dbReference type="InterPro" id="IPR001849">
    <property type="entry name" value="PH_domain"/>
</dbReference>
<evidence type="ECO:0000256" key="1">
    <source>
        <dbReference type="ARBA" id="ARBA00004370"/>
    </source>
</evidence>
<reference evidence="5" key="1">
    <citation type="submission" date="2015-02" db="EMBL/GenBank/DDBJ databases">
        <title>Genome sequencing for Strongylocentrotus purpuratus.</title>
        <authorList>
            <person name="Murali S."/>
            <person name="Liu Y."/>
            <person name="Vee V."/>
            <person name="English A."/>
            <person name="Wang M."/>
            <person name="Skinner E."/>
            <person name="Han Y."/>
            <person name="Muzny D.M."/>
            <person name="Worley K.C."/>
            <person name="Gibbs R.A."/>
        </authorList>
    </citation>
    <scope>NUCLEOTIDE SEQUENCE</scope>
</reference>
<dbReference type="KEGG" id="spu:592453"/>
<dbReference type="PROSITE" id="PS50003">
    <property type="entry name" value="PH_DOMAIN"/>
    <property type="match status" value="1"/>
</dbReference>
<dbReference type="GO" id="GO:0016020">
    <property type="term" value="C:membrane"/>
    <property type="evidence" value="ECO:0000318"/>
    <property type="project" value="GO_Central"/>
</dbReference>
<dbReference type="FunFam" id="2.30.29.30:FF:000073">
    <property type="entry name" value="Pleckstrin homology domain-containing family B member 2"/>
    <property type="match status" value="1"/>
</dbReference>
<dbReference type="Pfam" id="PF00169">
    <property type="entry name" value="PH"/>
    <property type="match status" value="1"/>
</dbReference>
<dbReference type="GO" id="GO:0045595">
    <property type="term" value="P:regulation of cell differentiation"/>
    <property type="evidence" value="ECO:0000318"/>
    <property type="project" value="GO_Central"/>
</dbReference>
<dbReference type="OMA" id="YIGSEVM"/>
<dbReference type="InterPro" id="IPR039680">
    <property type="entry name" value="PLEKHB1/2"/>
</dbReference>
<sequence>MATSAVAAHHHVVKAGWMQRETDVLKRWKHCFCILKTDGILSYYSDEKQKDLQGHINLPRDCFVLKVARDVSGVTPPSSHDVMGLIEIRSSNSATIFCAESYDDAQMWKLVFDDVIRANRAAPNAQQGQPPPVINGSVPPPYYAAGPGPVPPQVVTVNPPPVYSVNPSPVTVITPGSIGTSRVTSTTYHPNGQSVSVVQRGGLRTCYPGQSVTYVQGGGLGTCYPGQSVTYIQRGGLGTCYPVQQTAYTYPGQTIIPSGNGHVTTYNIPNQTTTQVYQTRYY</sequence>
<dbReference type="AlphaFoldDB" id="A0A7M7NMX3"/>
<dbReference type="PANTHER" id="PTHR14309">
    <property type="entry name" value="EXPRESSED PROTEIN"/>
    <property type="match status" value="1"/>
</dbReference>
<dbReference type="SMART" id="SM00233">
    <property type="entry name" value="PH"/>
    <property type="match status" value="1"/>
</dbReference>
<dbReference type="RefSeq" id="XP_030837996.1">
    <property type="nucleotide sequence ID" value="XM_030982136.1"/>
</dbReference>
<feature type="domain" description="PH" evidence="3">
    <location>
        <begin position="11"/>
        <end position="117"/>
    </location>
</feature>
<dbReference type="Gene3D" id="2.30.29.30">
    <property type="entry name" value="Pleckstrin-homology domain (PH domain)/Phosphotyrosine-binding domain (PTB)"/>
    <property type="match status" value="1"/>
</dbReference>